<organism evidence="1 2">
    <name type="scientific">Moelleriella libera RCEF 2490</name>
    <dbReference type="NCBI Taxonomy" id="1081109"/>
    <lineage>
        <taxon>Eukaryota</taxon>
        <taxon>Fungi</taxon>
        <taxon>Dikarya</taxon>
        <taxon>Ascomycota</taxon>
        <taxon>Pezizomycotina</taxon>
        <taxon>Sordariomycetes</taxon>
        <taxon>Hypocreomycetidae</taxon>
        <taxon>Hypocreales</taxon>
        <taxon>Clavicipitaceae</taxon>
        <taxon>Moelleriella</taxon>
    </lineage>
</organism>
<dbReference type="Proteomes" id="UP000078544">
    <property type="component" value="Unassembled WGS sequence"/>
</dbReference>
<comment type="caution">
    <text evidence="1">The sequence shown here is derived from an EMBL/GenBank/DDBJ whole genome shotgun (WGS) entry which is preliminary data.</text>
</comment>
<sequence length="421" mass="47663">MDSPLLIPEVLLGIFDFLELEQDRSTLALACRVSKTWCAYATEVLWRTAPCQALAGIADDRAQLYASKVTMLEFTGSSEARYHYHWWDLQFIRLRHLCLDSYRAPSGGPYPMQQYLHASLQTLEFYGGDLAASVLTGLLTNCPRLRDILIESPGSYITPRMFLSFIKDCKSLERVTFVYGMDHLVTDELFLHLARRPNLTHLTLGRHVPTAVYDQLVSESSHAPALAALRFLQVPISSEAVPLLAPMINKVTSLGLDLRDGRPDFLHHLSSLTDLSELMLEFAINMTLPSAELMCLRSHPKLHTLRLRLSPDILAPRMWDIPDAVFENSIAKLSQLRILAFEVPSSLSARALKTLAREHPLLEELSFLQPFHFPHLDLGSHPGVLFPKLRMLEVGGFYSHFPFTSDEWVSRFHLRAFICSP</sequence>
<dbReference type="OrthoDB" id="2305901at2759"/>
<dbReference type="Gene3D" id="3.80.10.10">
    <property type="entry name" value="Ribonuclease Inhibitor"/>
    <property type="match status" value="1"/>
</dbReference>
<dbReference type="InterPro" id="IPR032675">
    <property type="entry name" value="LRR_dom_sf"/>
</dbReference>
<evidence type="ECO:0000313" key="2">
    <source>
        <dbReference type="Proteomes" id="UP000078544"/>
    </source>
</evidence>
<gene>
    <name evidence="1" type="ORF">AAL_03284</name>
</gene>
<evidence type="ECO:0000313" key="1">
    <source>
        <dbReference type="EMBL" id="KZZ97320.1"/>
    </source>
</evidence>
<protein>
    <submittedName>
        <fullName evidence="1">Uncharacterized protein</fullName>
    </submittedName>
</protein>
<reference evidence="1 2" key="1">
    <citation type="journal article" date="2016" name="Genome Biol. Evol.">
        <title>Divergent and convergent evolution of fungal pathogenicity.</title>
        <authorList>
            <person name="Shang Y."/>
            <person name="Xiao G."/>
            <person name="Zheng P."/>
            <person name="Cen K."/>
            <person name="Zhan S."/>
            <person name="Wang C."/>
        </authorList>
    </citation>
    <scope>NUCLEOTIDE SEQUENCE [LARGE SCALE GENOMIC DNA]</scope>
    <source>
        <strain evidence="1 2">RCEF 2490</strain>
    </source>
</reference>
<keyword evidence="2" id="KW-1185">Reference proteome</keyword>
<proteinExistence type="predicted"/>
<dbReference type="AlphaFoldDB" id="A0A166PKB1"/>
<dbReference type="SUPFAM" id="SSF52047">
    <property type="entry name" value="RNI-like"/>
    <property type="match status" value="1"/>
</dbReference>
<dbReference type="EMBL" id="AZGY01000006">
    <property type="protein sequence ID" value="KZZ97320.1"/>
    <property type="molecule type" value="Genomic_DNA"/>
</dbReference>
<name>A0A166PKB1_9HYPO</name>
<accession>A0A166PKB1</accession>